<dbReference type="EMBL" id="BMOL01000002">
    <property type="protein sequence ID" value="GGL72414.1"/>
    <property type="molecule type" value="Genomic_DNA"/>
</dbReference>
<protein>
    <submittedName>
        <fullName evidence="1">Uncharacterized protein</fullName>
    </submittedName>
</protein>
<evidence type="ECO:0000313" key="1">
    <source>
        <dbReference type="EMBL" id="GGL72414.1"/>
    </source>
</evidence>
<sequence>MSVEMVSKVLGRVRVSITLDEYRHVMDNKRRAPVDLFDAPLMASAFTVPALN</sequence>
<keyword evidence="2" id="KW-1185">Reference proteome</keyword>
<comment type="caution">
    <text evidence="1">The sequence shown here is derived from an EMBL/GenBank/DDBJ whole genome shotgun (WGS) entry which is preliminary data.</text>
</comment>
<proteinExistence type="predicted"/>
<reference evidence="2" key="1">
    <citation type="journal article" date="2019" name="Int. J. Syst. Evol. Microbiol.">
        <title>The Global Catalogue of Microorganisms (GCM) 10K type strain sequencing project: providing services to taxonomists for standard genome sequencing and annotation.</title>
        <authorList>
            <consortium name="The Broad Institute Genomics Platform"/>
            <consortium name="The Broad Institute Genome Sequencing Center for Infectious Disease"/>
            <person name="Wu L."/>
            <person name="Ma J."/>
        </authorList>
    </citation>
    <scope>NUCLEOTIDE SEQUENCE [LARGE SCALE GENOMIC DNA]</scope>
    <source>
        <strain evidence="2">JCM 15442</strain>
    </source>
</reference>
<accession>A0ABQ2G340</accession>
<gene>
    <name evidence="1" type="ORF">GCM10010840_08190</name>
</gene>
<dbReference type="Proteomes" id="UP000639973">
    <property type="component" value="Unassembled WGS sequence"/>
</dbReference>
<name>A0ABQ2G340_9DEIO</name>
<organism evidence="1 2">
    <name type="scientific">Deinococcus aerolatus</name>
    <dbReference type="NCBI Taxonomy" id="522487"/>
    <lineage>
        <taxon>Bacteria</taxon>
        <taxon>Thermotogati</taxon>
        <taxon>Deinococcota</taxon>
        <taxon>Deinococci</taxon>
        <taxon>Deinococcales</taxon>
        <taxon>Deinococcaceae</taxon>
        <taxon>Deinococcus</taxon>
    </lineage>
</organism>
<evidence type="ECO:0000313" key="2">
    <source>
        <dbReference type="Proteomes" id="UP000639973"/>
    </source>
</evidence>